<dbReference type="SUPFAM" id="SSF52540">
    <property type="entry name" value="P-loop containing nucleoside triphosphate hydrolases"/>
    <property type="match status" value="1"/>
</dbReference>
<dbReference type="RefSeq" id="WP_318704341.1">
    <property type="nucleotide sequence ID" value="NZ_CALWMU010000014.1"/>
</dbReference>
<dbReference type="GO" id="GO:0005524">
    <property type="term" value="F:ATP binding"/>
    <property type="evidence" value="ECO:0007669"/>
    <property type="project" value="UniProtKB-KW"/>
</dbReference>
<dbReference type="InterPro" id="IPR017871">
    <property type="entry name" value="ABC_transporter-like_CS"/>
</dbReference>
<protein>
    <submittedName>
        <fullName evidence="5">ABC transporter ATP-binding protein</fullName>
    </submittedName>
</protein>
<sequence length="282" mass="31509">MISFENVKKTYGNFTMHCTMEVKPGRITGLIGPNGAGKTTAFKAVLNLISIDSGTLTVLGKPSGQLTARDMEKIGAVLSDSGFCGYLTVRDLVPVLKNFYEEFSVQDFQENCQKLSLPLDKKIKEFSSGMKAKLKVLAAISHNPQLLVLDEPTAGLDVLARDSLLQMLREYMEQEDRSILISSHISSDLEGLCDDVYLIDQGKILLHEETDVLLSDYAILKVTPEQYASLDQSHLLRRSREAYGFCLLTDQKQFYLKKYPSLVIERGGIDEVITMMIRGEKL</sequence>
<keyword evidence="2" id="KW-0547">Nucleotide-binding</keyword>
<evidence type="ECO:0000313" key="6">
    <source>
        <dbReference type="Proteomes" id="UP000824265"/>
    </source>
</evidence>
<dbReference type="PROSITE" id="PS00211">
    <property type="entry name" value="ABC_TRANSPORTER_1"/>
    <property type="match status" value="1"/>
</dbReference>
<feature type="domain" description="ABC transporter" evidence="4">
    <location>
        <begin position="2"/>
        <end position="226"/>
    </location>
</feature>
<dbReference type="Proteomes" id="UP000824265">
    <property type="component" value="Unassembled WGS sequence"/>
</dbReference>
<organism evidence="5 6">
    <name type="scientific">Candidatus Acetatifactor stercoripullorum</name>
    <dbReference type="NCBI Taxonomy" id="2838414"/>
    <lineage>
        <taxon>Bacteria</taxon>
        <taxon>Bacillati</taxon>
        <taxon>Bacillota</taxon>
        <taxon>Clostridia</taxon>
        <taxon>Lachnospirales</taxon>
        <taxon>Lachnospiraceae</taxon>
        <taxon>Acetatifactor</taxon>
    </lineage>
</organism>
<dbReference type="InterPro" id="IPR051782">
    <property type="entry name" value="ABC_Transporter_VariousFunc"/>
</dbReference>
<evidence type="ECO:0000256" key="2">
    <source>
        <dbReference type="ARBA" id="ARBA00022741"/>
    </source>
</evidence>
<accession>A0A9D1R660</accession>
<evidence type="ECO:0000256" key="3">
    <source>
        <dbReference type="ARBA" id="ARBA00022840"/>
    </source>
</evidence>
<gene>
    <name evidence="5" type="ORF">H9742_08935</name>
</gene>
<reference evidence="5" key="1">
    <citation type="journal article" date="2021" name="PeerJ">
        <title>Extensive microbial diversity within the chicken gut microbiome revealed by metagenomics and culture.</title>
        <authorList>
            <person name="Gilroy R."/>
            <person name="Ravi A."/>
            <person name="Getino M."/>
            <person name="Pursley I."/>
            <person name="Horton D.L."/>
            <person name="Alikhan N.F."/>
            <person name="Baker D."/>
            <person name="Gharbi K."/>
            <person name="Hall N."/>
            <person name="Watson M."/>
            <person name="Adriaenssens E.M."/>
            <person name="Foster-Nyarko E."/>
            <person name="Jarju S."/>
            <person name="Secka A."/>
            <person name="Antonio M."/>
            <person name="Oren A."/>
            <person name="Chaudhuri R.R."/>
            <person name="La Ragione R."/>
            <person name="Hildebrand F."/>
            <person name="Pallen M.J."/>
        </authorList>
    </citation>
    <scope>NUCLEOTIDE SEQUENCE</scope>
    <source>
        <strain evidence="5">CHK195-6426</strain>
    </source>
</reference>
<keyword evidence="1" id="KW-0813">Transport</keyword>
<dbReference type="PROSITE" id="PS50893">
    <property type="entry name" value="ABC_TRANSPORTER_2"/>
    <property type="match status" value="1"/>
</dbReference>
<dbReference type="InterPro" id="IPR003593">
    <property type="entry name" value="AAA+_ATPase"/>
</dbReference>
<comment type="caution">
    <text evidence="5">The sequence shown here is derived from an EMBL/GenBank/DDBJ whole genome shotgun (WGS) entry which is preliminary data.</text>
</comment>
<dbReference type="InterPro" id="IPR003439">
    <property type="entry name" value="ABC_transporter-like_ATP-bd"/>
</dbReference>
<evidence type="ECO:0000313" key="5">
    <source>
        <dbReference type="EMBL" id="HIW81624.1"/>
    </source>
</evidence>
<evidence type="ECO:0000259" key="4">
    <source>
        <dbReference type="PROSITE" id="PS50893"/>
    </source>
</evidence>
<dbReference type="GO" id="GO:0016887">
    <property type="term" value="F:ATP hydrolysis activity"/>
    <property type="evidence" value="ECO:0007669"/>
    <property type="project" value="InterPro"/>
</dbReference>
<reference evidence="5" key="2">
    <citation type="submission" date="2021-04" db="EMBL/GenBank/DDBJ databases">
        <authorList>
            <person name="Gilroy R."/>
        </authorList>
    </citation>
    <scope>NUCLEOTIDE SEQUENCE</scope>
    <source>
        <strain evidence="5">CHK195-6426</strain>
    </source>
</reference>
<evidence type="ECO:0000256" key="1">
    <source>
        <dbReference type="ARBA" id="ARBA00022448"/>
    </source>
</evidence>
<name>A0A9D1R660_9FIRM</name>
<dbReference type="PANTHER" id="PTHR42939">
    <property type="entry name" value="ABC TRANSPORTER ATP-BINDING PROTEIN ALBC-RELATED"/>
    <property type="match status" value="1"/>
</dbReference>
<dbReference type="Pfam" id="PF00005">
    <property type="entry name" value="ABC_tran"/>
    <property type="match status" value="1"/>
</dbReference>
<dbReference type="EMBL" id="DXGH01000049">
    <property type="protein sequence ID" value="HIW81624.1"/>
    <property type="molecule type" value="Genomic_DNA"/>
</dbReference>
<dbReference type="InterPro" id="IPR027417">
    <property type="entry name" value="P-loop_NTPase"/>
</dbReference>
<dbReference type="CDD" id="cd03230">
    <property type="entry name" value="ABC_DR_subfamily_A"/>
    <property type="match status" value="1"/>
</dbReference>
<dbReference type="Gene3D" id="3.40.50.300">
    <property type="entry name" value="P-loop containing nucleotide triphosphate hydrolases"/>
    <property type="match status" value="1"/>
</dbReference>
<dbReference type="AlphaFoldDB" id="A0A9D1R660"/>
<proteinExistence type="predicted"/>
<dbReference type="SMART" id="SM00382">
    <property type="entry name" value="AAA"/>
    <property type="match status" value="1"/>
</dbReference>
<dbReference type="PANTHER" id="PTHR42939:SF3">
    <property type="entry name" value="ABC TRANSPORTER ATP-BINDING COMPONENT"/>
    <property type="match status" value="1"/>
</dbReference>
<keyword evidence="3 5" id="KW-0067">ATP-binding</keyword>